<evidence type="ECO:0008006" key="4">
    <source>
        <dbReference type="Google" id="ProtNLM"/>
    </source>
</evidence>
<accession>A0AAD9MWJ0</accession>
<evidence type="ECO:0000256" key="1">
    <source>
        <dbReference type="ARBA" id="ARBA00009024"/>
    </source>
</evidence>
<name>A0AAD9MWJ0_9ANNE</name>
<dbReference type="NCBIfam" id="TIGR01571">
    <property type="entry name" value="A_thal_Cys_rich"/>
    <property type="match status" value="1"/>
</dbReference>
<reference evidence="2" key="1">
    <citation type="journal article" date="2023" name="Mol. Biol. Evol.">
        <title>Third-Generation Sequencing Reveals the Adaptive Role of the Epigenome in Three Deep-Sea Polychaetes.</title>
        <authorList>
            <person name="Perez M."/>
            <person name="Aroh O."/>
            <person name="Sun Y."/>
            <person name="Lan Y."/>
            <person name="Juniper S.K."/>
            <person name="Young C.R."/>
            <person name="Angers B."/>
            <person name="Qian P.Y."/>
        </authorList>
    </citation>
    <scope>NUCLEOTIDE SEQUENCE</scope>
    <source>
        <strain evidence="2">P08H-3</strain>
    </source>
</reference>
<dbReference type="PANTHER" id="PTHR15907">
    <property type="entry name" value="DUF614 FAMILY PROTEIN-RELATED"/>
    <property type="match status" value="1"/>
</dbReference>
<evidence type="ECO:0000313" key="2">
    <source>
        <dbReference type="EMBL" id="KAK2148372.1"/>
    </source>
</evidence>
<sequence length="127" mass="13730">MSYTTRSLKMSQVVTTQVTSTSSGGTVVNTGNRDWKADLLGCFDDCKTTLCGLCCPLCLASRVSQRVGEHLCVPCCVPGGLIAIRTKMRLMLGIQGSICNDCLALSCCTLCALCQMQRELDLNNWPQ</sequence>
<evidence type="ECO:0000313" key="3">
    <source>
        <dbReference type="Proteomes" id="UP001208570"/>
    </source>
</evidence>
<organism evidence="2 3">
    <name type="scientific">Paralvinella palmiformis</name>
    <dbReference type="NCBI Taxonomy" id="53620"/>
    <lineage>
        <taxon>Eukaryota</taxon>
        <taxon>Metazoa</taxon>
        <taxon>Spiralia</taxon>
        <taxon>Lophotrochozoa</taxon>
        <taxon>Annelida</taxon>
        <taxon>Polychaeta</taxon>
        <taxon>Sedentaria</taxon>
        <taxon>Canalipalpata</taxon>
        <taxon>Terebellida</taxon>
        <taxon>Terebelliformia</taxon>
        <taxon>Alvinellidae</taxon>
        <taxon>Paralvinella</taxon>
    </lineage>
</organism>
<comment type="similarity">
    <text evidence="1">Belongs to the cornifelin family.</text>
</comment>
<dbReference type="AlphaFoldDB" id="A0AAD9MWJ0"/>
<dbReference type="InterPro" id="IPR006461">
    <property type="entry name" value="PLAC_motif_containing"/>
</dbReference>
<proteinExistence type="inferred from homology"/>
<protein>
    <recommendedName>
        <fullName evidence="4">Placenta-specific gene 8 protein-like</fullName>
    </recommendedName>
</protein>
<dbReference type="Proteomes" id="UP001208570">
    <property type="component" value="Unassembled WGS sequence"/>
</dbReference>
<dbReference type="Pfam" id="PF04749">
    <property type="entry name" value="PLAC8"/>
    <property type="match status" value="1"/>
</dbReference>
<keyword evidence="3" id="KW-1185">Reference proteome</keyword>
<gene>
    <name evidence="2" type="ORF">LSH36_501g08043</name>
</gene>
<comment type="caution">
    <text evidence="2">The sequence shown here is derived from an EMBL/GenBank/DDBJ whole genome shotgun (WGS) entry which is preliminary data.</text>
</comment>
<dbReference type="EMBL" id="JAODUP010000501">
    <property type="protein sequence ID" value="KAK2148372.1"/>
    <property type="molecule type" value="Genomic_DNA"/>
</dbReference>